<dbReference type="EMBL" id="JAZAQF010000007">
    <property type="protein sequence ID" value="MFG3816345.1"/>
    <property type="molecule type" value="Genomic_DNA"/>
</dbReference>
<organism evidence="1 2">
    <name type="scientific">Limnothrix redekei LRLZ20PSL1</name>
    <dbReference type="NCBI Taxonomy" id="3112953"/>
    <lineage>
        <taxon>Bacteria</taxon>
        <taxon>Bacillati</taxon>
        <taxon>Cyanobacteriota</taxon>
        <taxon>Cyanophyceae</taxon>
        <taxon>Pseudanabaenales</taxon>
        <taxon>Pseudanabaenaceae</taxon>
        <taxon>Limnothrix</taxon>
    </lineage>
</organism>
<reference evidence="2" key="1">
    <citation type="journal article" date="2024" name="Algal Res.">
        <title>Biochemical, toxicological and genomic investigation of a high-biomass producing Limnothrix strain isolated from Italian shallow drinking water reservoir.</title>
        <authorList>
            <person name="Simonazzi M."/>
            <person name="Shishido T.K."/>
            <person name="Delbaje E."/>
            <person name="Wahlsten M."/>
            <person name="Fewer D.P."/>
            <person name="Sivonen K."/>
            <person name="Pezzolesi L."/>
            <person name="Pistocchi R."/>
        </authorList>
    </citation>
    <scope>NUCLEOTIDE SEQUENCE [LARGE SCALE GENOMIC DNA]</scope>
    <source>
        <strain evidence="2">LRLZ20PSL1</strain>
    </source>
</reference>
<accession>A0ABW7C547</accession>
<sequence>MGTACHILVEGNSAVVYSSRNGQPKKVLPVLEPFLDKFWQEREISGESIDTPGCLLAQIVVRFGFESAEDDFSNLRVGPLFDATVQYLYQVMGDRSVTVWVPTDAYRADPGLGLSACQRLEPSTLST</sequence>
<evidence type="ECO:0000313" key="1">
    <source>
        <dbReference type="EMBL" id="MFG3816345.1"/>
    </source>
</evidence>
<protein>
    <recommendedName>
        <fullName evidence="3">Histidine kinase</fullName>
    </recommendedName>
</protein>
<dbReference type="RefSeq" id="WP_393010172.1">
    <property type="nucleotide sequence ID" value="NZ_JAZAQF010000007.1"/>
</dbReference>
<evidence type="ECO:0000313" key="2">
    <source>
        <dbReference type="Proteomes" id="UP001604335"/>
    </source>
</evidence>
<keyword evidence="2" id="KW-1185">Reference proteome</keyword>
<evidence type="ECO:0008006" key="3">
    <source>
        <dbReference type="Google" id="ProtNLM"/>
    </source>
</evidence>
<comment type="caution">
    <text evidence="1">The sequence shown here is derived from an EMBL/GenBank/DDBJ whole genome shotgun (WGS) entry which is preliminary data.</text>
</comment>
<dbReference type="Proteomes" id="UP001604335">
    <property type="component" value="Unassembled WGS sequence"/>
</dbReference>
<name>A0ABW7C547_9CYAN</name>
<gene>
    <name evidence="1" type="ORF">VPK24_01745</name>
</gene>
<proteinExistence type="predicted"/>